<gene>
    <name evidence="1" type="ORF">CPELLU_LOCUS6030</name>
</gene>
<comment type="caution">
    <text evidence="1">The sequence shown here is derived from an EMBL/GenBank/DDBJ whole genome shotgun (WGS) entry which is preliminary data.</text>
</comment>
<keyword evidence="2" id="KW-1185">Reference proteome</keyword>
<name>A0A9N9BXS7_9GLOM</name>
<protein>
    <submittedName>
        <fullName evidence="1">5335_t:CDS:1</fullName>
    </submittedName>
</protein>
<dbReference type="EMBL" id="CAJVQA010003641">
    <property type="protein sequence ID" value="CAG8579727.1"/>
    <property type="molecule type" value="Genomic_DNA"/>
</dbReference>
<accession>A0A9N9BXS7</accession>
<sequence>MAHKQKIKNNIIKQHNNFATNTTKIINSILQKQTNSVVFNNIIHSKKVTTELQEIKKEIKKHFEEWTKSNSINNNTEKNKTVQNIDIEPEYFQEQTTFLEKEMQKNNMVINTETLPLKKRNIDNFTENMILEETIADL</sequence>
<evidence type="ECO:0000313" key="2">
    <source>
        <dbReference type="Proteomes" id="UP000789759"/>
    </source>
</evidence>
<evidence type="ECO:0000313" key="1">
    <source>
        <dbReference type="EMBL" id="CAG8579727.1"/>
    </source>
</evidence>
<dbReference type="Proteomes" id="UP000789759">
    <property type="component" value="Unassembled WGS sequence"/>
</dbReference>
<proteinExistence type="predicted"/>
<reference evidence="1" key="1">
    <citation type="submission" date="2021-06" db="EMBL/GenBank/DDBJ databases">
        <authorList>
            <person name="Kallberg Y."/>
            <person name="Tangrot J."/>
            <person name="Rosling A."/>
        </authorList>
    </citation>
    <scope>NUCLEOTIDE SEQUENCE</scope>
    <source>
        <strain evidence="1">FL966</strain>
    </source>
</reference>
<dbReference type="AlphaFoldDB" id="A0A9N9BXS7"/>
<organism evidence="1 2">
    <name type="scientific">Cetraspora pellucida</name>
    <dbReference type="NCBI Taxonomy" id="1433469"/>
    <lineage>
        <taxon>Eukaryota</taxon>
        <taxon>Fungi</taxon>
        <taxon>Fungi incertae sedis</taxon>
        <taxon>Mucoromycota</taxon>
        <taxon>Glomeromycotina</taxon>
        <taxon>Glomeromycetes</taxon>
        <taxon>Diversisporales</taxon>
        <taxon>Gigasporaceae</taxon>
        <taxon>Cetraspora</taxon>
    </lineage>
</organism>